<dbReference type="eggNOG" id="COG3181">
    <property type="taxonomic scope" value="Bacteria"/>
</dbReference>
<dbReference type="SUPFAM" id="SSF53850">
    <property type="entry name" value="Periplasmic binding protein-like II"/>
    <property type="match status" value="1"/>
</dbReference>
<keyword evidence="4" id="KW-1185">Reference proteome</keyword>
<dbReference type="PANTHER" id="PTHR42928:SF5">
    <property type="entry name" value="BLR1237 PROTEIN"/>
    <property type="match status" value="1"/>
</dbReference>
<dbReference type="PATRIC" id="fig|123899.6.peg.3622"/>
<dbReference type="OrthoDB" id="8678477at2"/>
<evidence type="ECO:0000313" key="3">
    <source>
        <dbReference type="EMBL" id="SAI73338.1"/>
    </source>
</evidence>
<sequence>MSIARPIARFARVLTLAALPLASLSAVAADTYPSKPLRWVVPYAAGGGSDVLARTVSQGLSSRMGQTIVVDNKPGGNTAIGASETARAAPDGYTMLSADNGTLVFNPALYQQLSYDPVKDLAPVTLMGRFPMILVAGPGLKATDVKGFLTEAKSRPQGLDYASAGAGSPHHLAMELLKVKTGVPLVHVPYRGAAPALTDVASGQVPAMMVDLAAGAGFIQGGKVRPLAVANPTRLKQLPDVPTFAELGYDDVQAAALVGIVVPAATPAPVIDKLNRELVAAINEPTTHQKLVDFGIEPVANTPAEYRDLLEQERGRWHKLIKDLNIKLD</sequence>
<dbReference type="InterPro" id="IPR042100">
    <property type="entry name" value="Bug_dom1"/>
</dbReference>
<organism evidence="3 4">
    <name type="scientific">Bordetella trematum</name>
    <dbReference type="NCBI Taxonomy" id="123899"/>
    <lineage>
        <taxon>Bacteria</taxon>
        <taxon>Pseudomonadati</taxon>
        <taxon>Pseudomonadota</taxon>
        <taxon>Betaproteobacteria</taxon>
        <taxon>Burkholderiales</taxon>
        <taxon>Alcaligenaceae</taxon>
        <taxon>Bordetella</taxon>
    </lineage>
</organism>
<evidence type="ECO:0000256" key="1">
    <source>
        <dbReference type="ARBA" id="ARBA00006987"/>
    </source>
</evidence>
<evidence type="ECO:0000313" key="4">
    <source>
        <dbReference type="Proteomes" id="UP000076825"/>
    </source>
</evidence>
<dbReference type="InterPro" id="IPR005064">
    <property type="entry name" value="BUG"/>
</dbReference>
<gene>
    <name evidence="3" type="ORF">SAMEA3906487_03621</name>
</gene>
<feature type="chain" id="PRO_5009816653" evidence="2">
    <location>
        <begin position="29"/>
        <end position="329"/>
    </location>
</feature>
<accession>A0A157QZB4</accession>
<dbReference type="CDD" id="cd13578">
    <property type="entry name" value="PBP2_Bug27"/>
    <property type="match status" value="1"/>
</dbReference>
<feature type="signal peptide" evidence="2">
    <location>
        <begin position="1"/>
        <end position="28"/>
    </location>
</feature>
<dbReference type="RefSeq" id="WP_033534867.1">
    <property type="nucleotide sequence ID" value="NZ_CP016340.1"/>
</dbReference>
<dbReference type="PANTHER" id="PTHR42928">
    <property type="entry name" value="TRICARBOXYLATE-BINDING PROTEIN"/>
    <property type="match status" value="1"/>
</dbReference>
<reference evidence="3 4" key="1">
    <citation type="submission" date="2016-04" db="EMBL/GenBank/DDBJ databases">
        <authorList>
            <consortium name="Pathogen Informatics"/>
        </authorList>
    </citation>
    <scope>NUCLEOTIDE SEQUENCE [LARGE SCALE GENOMIC DNA]</scope>
    <source>
        <strain evidence="3 4">H044680328</strain>
    </source>
</reference>
<dbReference type="Gene3D" id="3.40.190.10">
    <property type="entry name" value="Periplasmic binding protein-like II"/>
    <property type="match status" value="1"/>
</dbReference>
<evidence type="ECO:0000256" key="2">
    <source>
        <dbReference type="SAM" id="SignalP"/>
    </source>
</evidence>
<dbReference type="Proteomes" id="UP000076825">
    <property type="component" value="Chromosome 1"/>
</dbReference>
<dbReference type="KEGG" id="btrm:SAMEA390648703621"/>
<dbReference type="Gene3D" id="3.40.190.150">
    <property type="entry name" value="Bordetella uptake gene, domain 1"/>
    <property type="match status" value="1"/>
</dbReference>
<dbReference type="PIRSF" id="PIRSF017082">
    <property type="entry name" value="YflP"/>
    <property type="match status" value="1"/>
</dbReference>
<dbReference type="Pfam" id="PF03401">
    <property type="entry name" value="TctC"/>
    <property type="match status" value="1"/>
</dbReference>
<proteinExistence type="inferred from homology"/>
<comment type="similarity">
    <text evidence="1">Belongs to the UPF0065 (bug) family.</text>
</comment>
<name>A0A157QZB4_9BORD</name>
<dbReference type="EMBL" id="LT546645">
    <property type="protein sequence ID" value="SAI73338.1"/>
    <property type="molecule type" value="Genomic_DNA"/>
</dbReference>
<dbReference type="STRING" id="123899.SAMEA3906487_03621"/>
<dbReference type="AlphaFoldDB" id="A0A157QZB4"/>
<keyword evidence="2" id="KW-0732">Signal</keyword>
<protein>
    <submittedName>
        <fullName evidence="3">Putattive exported protein</fullName>
    </submittedName>
</protein>
<dbReference type="GeneID" id="56589144"/>